<keyword evidence="7" id="KW-1185">Reference proteome</keyword>
<evidence type="ECO:0000256" key="3">
    <source>
        <dbReference type="ARBA" id="ARBA00022989"/>
    </source>
</evidence>
<keyword evidence="2 5" id="KW-0812">Transmembrane</keyword>
<keyword evidence="3 5" id="KW-1133">Transmembrane helix</keyword>
<reference evidence="6 7" key="1">
    <citation type="journal article" date="2018" name="J. Microbiol.">
        <title>Bacillus spongiae sp. nov., isolated from sponge of Jeju Island.</title>
        <authorList>
            <person name="Lee G.E."/>
            <person name="Im W.T."/>
            <person name="Park J.S."/>
        </authorList>
    </citation>
    <scope>NUCLEOTIDE SEQUENCE [LARGE SCALE GENOMIC DNA]</scope>
    <source>
        <strain evidence="6 7">135PIL107-10</strain>
    </source>
</reference>
<dbReference type="EMBL" id="JBBAXC010000010">
    <property type="protein sequence ID" value="MEI5907987.1"/>
    <property type="molecule type" value="Genomic_DNA"/>
</dbReference>
<dbReference type="InterPro" id="IPR007300">
    <property type="entry name" value="CidB/LrgB"/>
</dbReference>
<dbReference type="PANTHER" id="PTHR30249:SF0">
    <property type="entry name" value="PLASTIDAL GLYCOLATE_GLYCERATE TRANSLOCATOR 1, CHLOROPLASTIC"/>
    <property type="match status" value="1"/>
</dbReference>
<comment type="caution">
    <text evidence="6">The sequence shown here is derived from an EMBL/GenBank/DDBJ whole genome shotgun (WGS) entry which is preliminary data.</text>
</comment>
<accession>A0ABU8HFD4</accession>
<evidence type="ECO:0000313" key="6">
    <source>
        <dbReference type="EMBL" id="MEI5907987.1"/>
    </source>
</evidence>
<dbReference type="PANTHER" id="PTHR30249">
    <property type="entry name" value="PUTATIVE SEROTONIN TRANSPORTER"/>
    <property type="match status" value="1"/>
</dbReference>
<feature type="transmembrane region" description="Helical" evidence="5">
    <location>
        <begin position="148"/>
        <end position="168"/>
    </location>
</feature>
<gene>
    <name evidence="6" type="ORF">WAK64_13070</name>
</gene>
<evidence type="ECO:0000256" key="4">
    <source>
        <dbReference type="ARBA" id="ARBA00023136"/>
    </source>
</evidence>
<feature type="transmembrane region" description="Helical" evidence="5">
    <location>
        <begin position="204"/>
        <end position="225"/>
    </location>
</feature>
<evidence type="ECO:0000256" key="5">
    <source>
        <dbReference type="SAM" id="Phobius"/>
    </source>
</evidence>
<organism evidence="6 7">
    <name type="scientific">Bacillus spongiae</name>
    <dbReference type="NCBI Taxonomy" id="2683610"/>
    <lineage>
        <taxon>Bacteria</taxon>
        <taxon>Bacillati</taxon>
        <taxon>Bacillota</taxon>
        <taxon>Bacilli</taxon>
        <taxon>Bacillales</taxon>
        <taxon>Bacillaceae</taxon>
        <taxon>Bacillus</taxon>
    </lineage>
</organism>
<comment type="subcellular location">
    <subcellularLocation>
        <location evidence="1">Membrane</location>
        <topology evidence="1">Multi-pass membrane protein</topology>
    </subcellularLocation>
</comment>
<sequence>MNSVMMILLTFILTVSSYVMSIQLAKKYRYPITTPIFLSSILIIAIFLICDISYEEYEITNRFISYMLGPATVALAVPIYKNRTLFIRYFRPAIVGGIIGSLVTISSAVFFVQILDLGREVKRSIILKSITTPVAVEVADVIEANRTLAATFVIVTGMIGAMIGPWLLTKTKVNHPVARGLSLGVISHGIGTSEAIKEGELEGAVAGSAMGVTSFTLSFVLPLFFL</sequence>
<proteinExistence type="predicted"/>
<protein>
    <submittedName>
        <fullName evidence="6">LrgB family protein</fullName>
    </submittedName>
</protein>
<keyword evidence="4 5" id="KW-0472">Membrane</keyword>
<evidence type="ECO:0000313" key="7">
    <source>
        <dbReference type="Proteomes" id="UP001312865"/>
    </source>
</evidence>
<dbReference type="Proteomes" id="UP001312865">
    <property type="component" value="Unassembled WGS sequence"/>
</dbReference>
<evidence type="ECO:0000256" key="1">
    <source>
        <dbReference type="ARBA" id="ARBA00004141"/>
    </source>
</evidence>
<dbReference type="Pfam" id="PF04172">
    <property type="entry name" value="LrgB"/>
    <property type="match status" value="1"/>
</dbReference>
<feature type="transmembrane region" description="Helical" evidence="5">
    <location>
        <begin position="93"/>
        <end position="115"/>
    </location>
</feature>
<feature type="transmembrane region" description="Helical" evidence="5">
    <location>
        <begin position="63"/>
        <end position="81"/>
    </location>
</feature>
<feature type="transmembrane region" description="Helical" evidence="5">
    <location>
        <begin position="31"/>
        <end position="51"/>
    </location>
</feature>
<dbReference type="RefSeq" id="WP_336587429.1">
    <property type="nucleotide sequence ID" value="NZ_JBBAXC010000010.1"/>
</dbReference>
<evidence type="ECO:0000256" key="2">
    <source>
        <dbReference type="ARBA" id="ARBA00022692"/>
    </source>
</evidence>
<name>A0ABU8HFD4_9BACI</name>